<dbReference type="InterPro" id="IPR023393">
    <property type="entry name" value="START-like_dom_sf"/>
</dbReference>
<keyword evidence="4" id="KW-1185">Reference proteome</keyword>
<comment type="similarity">
    <text evidence="1">Belongs to the AHA1 family.</text>
</comment>
<dbReference type="OrthoDB" id="2355173at2"/>
<dbReference type="SUPFAM" id="SSF55961">
    <property type="entry name" value="Bet v1-like"/>
    <property type="match status" value="1"/>
</dbReference>
<dbReference type="Proteomes" id="UP000270620">
    <property type="component" value="Unassembled WGS sequence"/>
</dbReference>
<sequence length="148" mass="17564">MKTTQPNVIVIQTFHLPKAVVWKAITNHNHMVEWFFHNIPDFKAEVGFKTAFNVKVPSRDFMHLWEIKEVLPEEKIVYNWKYKGFEGDSFVTFQLNAFNNKTKLTVTVEIVEDFDDTIPEFKLESCEQGWNYFIKDSLVSYLEENYNS</sequence>
<comment type="caution">
    <text evidence="3">The sequence shown here is derived from an EMBL/GenBank/DDBJ whole genome shotgun (WGS) entry which is preliminary data.</text>
</comment>
<evidence type="ECO:0000259" key="2">
    <source>
        <dbReference type="Pfam" id="PF08327"/>
    </source>
</evidence>
<evidence type="ECO:0000256" key="1">
    <source>
        <dbReference type="ARBA" id="ARBA00006817"/>
    </source>
</evidence>
<dbReference type="Pfam" id="PF08327">
    <property type="entry name" value="AHSA1"/>
    <property type="match status" value="1"/>
</dbReference>
<protein>
    <submittedName>
        <fullName evidence="3">SRPBCC domain-containing protein</fullName>
    </submittedName>
</protein>
<dbReference type="InterPro" id="IPR013538">
    <property type="entry name" value="ASHA1/2-like_C"/>
</dbReference>
<name>A0A3R9MC94_9FLAO</name>
<evidence type="ECO:0000313" key="4">
    <source>
        <dbReference type="Proteomes" id="UP000270620"/>
    </source>
</evidence>
<proteinExistence type="inferred from homology"/>
<dbReference type="RefSeq" id="WP_125468442.1">
    <property type="nucleotide sequence ID" value="NZ_RWBG01000005.1"/>
</dbReference>
<reference evidence="3 4" key="1">
    <citation type="submission" date="2018-12" db="EMBL/GenBank/DDBJ databases">
        <title>Mangrovimonas spongiae sp. nov., a novel member of the genus Mangrovimonas isolated from marine sponge.</title>
        <authorList>
            <person name="Zhuang L."/>
            <person name="Luo L."/>
        </authorList>
    </citation>
    <scope>NUCLEOTIDE SEQUENCE [LARGE SCALE GENOMIC DNA]</scope>
    <source>
        <strain evidence="3 4">HN-E26</strain>
    </source>
</reference>
<gene>
    <name evidence="3" type="ORF">EJA19_11105</name>
</gene>
<dbReference type="AlphaFoldDB" id="A0A3R9MC94"/>
<evidence type="ECO:0000313" key="3">
    <source>
        <dbReference type="EMBL" id="RSK38598.1"/>
    </source>
</evidence>
<dbReference type="CDD" id="cd07814">
    <property type="entry name" value="SRPBCC_CalC_Aha1-like"/>
    <property type="match status" value="1"/>
</dbReference>
<accession>A0A3R9MC94</accession>
<dbReference type="Gene3D" id="3.30.530.20">
    <property type="match status" value="1"/>
</dbReference>
<organism evidence="3 4">
    <name type="scientific">Mangrovimonas spongiae</name>
    <dbReference type="NCBI Taxonomy" id="2494697"/>
    <lineage>
        <taxon>Bacteria</taxon>
        <taxon>Pseudomonadati</taxon>
        <taxon>Bacteroidota</taxon>
        <taxon>Flavobacteriia</taxon>
        <taxon>Flavobacteriales</taxon>
        <taxon>Flavobacteriaceae</taxon>
        <taxon>Mangrovimonas</taxon>
    </lineage>
</organism>
<feature type="domain" description="Activator of Hsp90 ATPase homologue 1/2-like C-terminal" evidence="2">
    <location>
        <begin position="16"/>
        <end position="143"/>
    </location>
</feature>
<dbReference type="EMBL" id="RWBG01000005">
    <property type="protein sequence ID" value="RSK38598.1"/>
    <property type="molecule type" value="Genomic_DNA"/>
</dbReference>